<organism evidence="3 4">
    <name type="scientific">Segetibacter aerophilus</name>
    <dbReference type="NCBI Taxonomy" id="670293"/>
    <lineage>
        <taxon>Bacteria</taxon>
        <taxon>Pseudomonadati</taxon>
        <taxon>Bacteroidota</taxon>
        <taxon>Chitinophagia</taxon>
        <taxon>Chitinophagales</taxon>
        <taxon>Chitinophagaceae</taxon>
        <taxon>Segetibacter</taxon>
    </lineage>
</organism>
<feature type="domain" description="Sensor histidine kinase NatK-like C-terminal" evidence="2">
    <location>
        <begin position="125"/>
        <end position="208"/>
    </location>
</feature>
<dbReference type="InterPro" id="IPR010559">
    <property type="entry name" value="Sig_transdc_His_kin_internal"/>
</dbReference>
<evidence type="ECO:0000313" key="3">
    <source>
        <dbReference type="EMBL" id="GEO11394.1"/>
    </source>
</evidence>
<dbReference type="InterPro" id="IPR050640">
    <property type="entry name" value="Bact_2-comp_sensor_kinase"/>
</dbReference>
<evidence type="ECO:0000313" key="4">
    <source>
        <dbReference type="Proteomes" id="UP000321513"/>
    </source>
</evidence>
<name>A0A512BHE9_9BACT</name>
<evidence type="ECO:0000259" key="2">
    <source>
        <dbReference type="Pfam" id="PF14501"/>
    </source>
</evidence>
<gene>
    <name evidence="3" type="ORF">SAE01_38900</name>
</gene>
<dbReference type="SUPFAM" id="SSF55874">
    <property type="entry name" value="ATPase domain of HSP90 chaperone/DNA topoisomerase II/histidine kinase"/>
    <property type="match status" value="1"/>
</dbReference>
<evidence type="ECO:0000259" key="1">
    <source>
        <dbReference type="Pfam" id="PF06580"/>
    </source>
</evidence>
<dbReference type="PANTHER" id="PTHR34220">
    <property type="entry name" value="SENSOR HISTIDINE KINASE YPDA"/>
    <property type="match status" value="1"/>
</dbReference>
<dbReference type="Proteomes" id="UP000321513">
    <property type="component" value="Unassembled WGS sequence"/>
</dbReference>
<dbReference type="Pfam" id="PF14501">
    <property type="entry name" value="HATPase_c_5"/>
    <property type="match status" value="1"/>
</dbReference>
<reference evidence="3 4" key="1">
    <citation type="submission" date="2019-07" db="EMBL/GenBank/DDBJ databases">
        <title>Whole genome shotgun sequence of Segetibacter aerophilus NBRC 106135.</title>
        <authorList>
            <person name="Hosoyama A."/>
            <person name="Uohara A."/>
            <person name="Ohji S."/>
            <person name="Ichikawa N."/>
        </authorList>
    </citation>
    <scope>NUCLEOTIDE SEQUENCE [LARGE SCALE GENOMIC DNA]</scope>
    <source>
        <strain evidence="3 4">NBRC 106135</strain>
    </source>
</reference>
<dbReference type="Pfam" id="PF06580">
    <property type="entry name" value="His_kinase"/>
    <property type="match status" value="1"/>
</dbReference>
<dbReference type="GO" id="GO:0000155">
    <property type="term" value="F:phosphorelay sensor kinase activity"/>
    <property type="evidence" value="ECO:0007669"/>
    <property type="project" value="InterPro"/>
</dbReference>
<dbReference type="PANTHER" id="PTHR34220:SF7">
    <property type="entry name" value="SENSOR HISTIDINE KINASE YPDA"/>
    <property type="match status" value="1"/>
</dbReference>
<feature type="domain" description="Signal transduction histidine kinase internal region" evidence="1">
    <location>
        <begin position="23"/>
        <end position="100"/>
    </location>
</feature>
<dbReference type="InterPro" id="IPR036890">
    <property type="entry name" value="HATPase_C_sf"/>
</dbReference>
<dbReference type="InterPro" id="IPR032834">
    <property type="entry name" value="NatK-like_C"/>
</dbReference>
<protein>
    <recommendedName>
        <fullName evidence="5">Signal transduction histidine kinase internal region domain-containing protein</fullName>
    </recommendedName>
</protein>
<sequence length="211" mass="24901">MFRDKLQSDRLVSEKQTENLKTELAFLRSQVSPHFMFNVLNNMVTLARKKSDQLEPSLFKLSSLLRYMLYETDEEKVLLEREVEYLQSYIDLQLQRFGSKVKVNLVMEDYDKNCFIEPMLLIPFVENAFKHGTGFRQNSEINIELKAKTNLLDFRVSNYYDNSIAQVKDKTSGIGLQNVKRRLDLLYKNEHTLTIENKDNFFTVTLQLNLH</sequence>
<dbReference type="EMBL" id="BJYT01000020">
    <property type="protein sequence ID" value="GEO11394.1"/>
    <property type="molecule type" value="Genomic_DNA"/>
</dbReference>
<dbReference type="GO" id="GO:0016020">
    <property type="term" value="C:membrane"/>
    <property type="evidence" value="ECO:0007669"/>
    <property type="project" value="InterPro"/>
</dbReference>
<keyword evidence="4" id="KW-1185">Reference proteome</keyword>
<dbReference type="AlphaFoldDB" id="A0A512BHE9"/>
<accession>A0A512BHE9</accession>
<evidence type="ECO:0008006" key="5">
    <source>
        <dbReference type="Google" id="ProtNLM"/>
    </source>
</evidence>
<proteinExistence type="predicted"/>
<comment type="caution">
    <text evidence="3">The sequence shown here is derived from an EMBL/GenBank/DDBJ whole genome shotgun (WGS) entry which is preliminary data.</text>
</comment>
<dbReference type="Gene3D" id="3.30.565.10">
    <property type="entry name" value="Histidine kinase-like ATPase, C-terminal domain"/>
    <property type="match status" value="1"/>
</dbReference>